<keyword evidence="4" id="KW-0411">Iron-sulfur</keyword>
<name>A0ABV1H3Y0_9FIRM</name>
<dbReference type="InterPro" id="IPR007197">
    <property type="entry name" value="rSAM"/>
</dbReference>
<evidence type="ECO:0000256" key="1">
    <source>
        <dbReference type="ARBA" id="ARBA00022691"/>
    </source>
</evidence>
<evidence type="ECO:0000313" key="5">
    <source>
        <dbReference type="EMBL" id="MEQ2554404.1"/>
    </source>
</evidence>
<dbReference type="SFLD" id="SFLDS00029">
    <property type="entry name" value="Radical_SAM"/>
    <property type="match status" value="1"/>
</dbReference>
<dbReference type="PANTHER" id="PTHR11228">
    <property type="entry name" value="RADICAL SAM DOMAIN PROTEIN"/>
    <property type="match status" value="1"/>
</dbReference>
<evidence type="ECO:0000256" key="2">
    <source>
        <dbReference type="ARBA" id="ARBA00022723"/>
    </source>
</evidence>
<keyword evidence="1" id="KW-0949">S-adenosyl-L-methionine</keyword>
<dbReference type="InterPro" id="IPR013785">
    <property type="entry name" value="Aldolase_TIM"/>
</dbReference>
<evidence type="ECO:0000313" key="6">
    <source>
        <dbReference type="Proteomes" id="UP001546774"/>
    </source>
</evidence>
<keyword evidence="2" id="KW-0479">Metal-binding</keyword>
<dbReference type="SFLD" id="SFLDG01067">
    <property type="entry name" value="SPASM/twitch_domain_containing"/>
    <property type="match status" value="1"/>
</dbReference>
<proteinExistence type="predicted"/>
<dbReference type="SUPFAM" id="SSF102114">
    <property type="entry name" value="Radical SAM enzymes"/>
    <property type="match status" value="1"/>
</dbReference>
<keyword evidence="3" id="KW-0408">Iron</keyword>
<reference evidence="5" key="1">
    <citation type="submission" date="2024-03" db="EMBL/GenBank/DDBJ databases">
        <title>Human intestinal bacterial collection.</title>
        <authorList>
            <person name="Pauvert C."/>
            <person name="Hitch T.C.A."/>
            <person name="Clavel T."/>
        </authorList>
    </citation>
    <scope>NUCLEOTIDE SEQUENCE [LARGE SCALE GENOMIC DNA]</scope>
    <source>
        <strain evidence="5">CLA-AA-H89B</strain>
    </source>
</reference>
<keyword evidence="6" id="KW-1185">Reference proteome</keyword>
<sequence>MKRETVMFRFVPTMRCNFRCEYCFEDNSLKKNSATMFDRYSVDEWVQAIKQFNKYDIELYLWGGEPFCIEETYDFIKKCTEVDNIISGFRIDTNVFFAEKIAERCASDKIKLNCSYHMQYHTLEQEFNKVKILKKLDMVGMVNFVASKYNIEHLKNDYGMTVKDLIDKFAEIGVFVNVAGDFAYANNPKYEKYEEYKKFILQFVSPEEWEWLRNQHKEERLCTAGQKMFTVDFNGNFSSCISDRSYGNIFRGELKPDNEYSYCSKCCPSLVSYPFRCDNDYSSINSLLRYVERNEKYRKTIEQKYIDFEF</sequence>
<protein>
    <submittedName>
        <fullName evidence="5">4Fe-4S cluster-binding domain-containing protein</fullName>
    </submittedName>
</protein>
<dbReference type="EMBL" id="JBBMFS010000003">
    <property type="protein sequence ID" value="MEQ2554404.1"/>
    <property type="molecule type" value="Genomic_DNA"/>
</dbReference>
<accession>A0ABV1H3Y0</accession>
<evidence type="ECO:0000256" key="4">
    <source>
        <dbReference type="ARBA" id="ARBA00023014"/>
    </source>
</evidence>
<comment type="caution">
    <text evidence="5">The sequence shown here is derived from an EMBL/GenBank/DDBJ whole genome shotgun (WGS) entry which is preliminary data.</text>
</comment>
<dbReference type="Pfam" id="PF13353">
    <property type="entry name" value="Fer4_12"/>
    <property type="match status" value="1"/>
</dbReference>
<dbReference type="Gene3D" id="3.20.20.70">
    <property type="entry name" value="Aldolase class I"/>
    <property type="match status" value="1"/>
</dbReference>
<dbReference type="InterPro" id="IPR050377">
    <property type="entry name" value="Radical_SAM_PqqE_MftC-like"/>
</dbReference>
<dbReference type="Proteomes" id="UP001546774">
    <property type="component" value="Unassembled WGS sequence"/>
</dbReference>
<dbReference type="PANTHER" id="PTHR11228:SF7">
    <property type="entry name" value="PQQA PEPTIDE CYCLASE"/>
    <property type="match status" value="1"/>
</dbReference>
<organism evidence="5 6">
    <name type="scientific">Lachnospira intestinalis</name>
    <dbReference type="NCBI Taxonomy" id="3133158"/>
    <lineage>
        <taxon>Bacteria</taxon>
        <taxon>Bacillati</taxon>
        <taxon>Bacillota</taxon>
        <taxon>Clostridia</taxon>
        <taxon>Lachnospirales</taxon>
        <taxon>Lachnospiraceae</taxon>
        <taxon>Lachnospira</taxon>
    </lineage>
</organism>
<gene>
    <name evidence="5" type="ORF">WMO37_05145</name>
</gene>
<evidence type="ECO:0000256" key="3">
    <source>
        <dbReference type="ARBA" id="ARBA00023004"/>
    </source>
</evidence>
<dbReference type="InterPro" id="IPR058240">
    <property type="entry name" value="rSAM_sf"/>
</dbReference>